<feature type="domain" description="Sialate O-acetylesterase" evidence="3">
    <location>
        <begin position="138"/>
        <end position="355"/>
    </location>
</feature>
<dbReference type="OrthoDB" id="42638at2759"/>
<dbReference type="GO" id="GO:0005975">
    <property type="term" value="P:carbohydrate metabolic process"/>
    <property type="evidence" value="ECO:0007669"/>
    <property type="project" value="TreeGrafter"/>
</dbReference>
<dbReference type="PANTHER" id="PTHR22901">
    <property type="entry name" value="SIALATE O-ACETYLESTERASE"/>
    <property type="match status" value="1"/>
</dbReference>
<dbReference type="Gene3D" id="3.40.50.1110">
    <property type="entry name" value="SGNH hydrolase"/>
    <property type="match status" value="1"/>
</dbReference>
<dbReference type="InterPro" id="IPR005181">
    <property type="entry name" value="SASA"/>
</dbReference>
<comment type="caution">
    <text evidence="4">The sequence shown here is derived from an EMBL/GenBank/DDBJ whole genome shotgun (WGS) entry which is preliminary data.</text>
</comment>
<evidence type="ECO:0000313" key="5">
    <source>
        <dbReference type="Proteomes" id="UP000678393"/>
    </source>
</evidence>
<dbReference type="InterPro" id="IPR036514">
    <property type="entry name" value="SGNH_hydro_sf"/>
</dbReference>
<organism evidence="4 5">
    <name type="scientific">Candidula unifasciata</name>
    <dbReference type="NCBI Taxonomy" id="100452"/>
    <lineage>
        <taxon>Eukaryota</taxon>
        <taxon>Metazoa</taxon>
        <taxon>Spiralia</taxon>
        <taxon>Lophotrochozoa</taxon>
        <taxon>Mollusca</taxon>
        <taxon>Gastropoda</taxon>
        <taxon>Heterobranchia</taxon>
        <taxon>Euthyneura</taxon>
        <taxon>Panpulmonata</taxon>
        <taxon>Eupulmonata</taxon>
        <taxon>Stylommatophora</taxon>
        <taxon>Helicina</taxon>
        <taxon>Helicoidea</taxon>
        <taxon>Geomitridae</taxon>
        <taxon>Candidula</taxon>
    </lineage>
</organism>
<evidence type="ECO:0000313" key="4">
    <source>
        <dbReference type="EMBL" id="CAG5125211.1"/>
    </source>
</evidence>
<reference evidence="4" key="1">
    <citation type="submission" date="2021-04" db="EMBL/GenBank/DDBJ databases">
        <authorList>
            <consortium name="Molecular Ecology Group"/>
        </authorList>
    </citation>
    <scope>NUCLEOTIDE SEQUENCE</scope>
</reference>
<dbReference type="SUPFAM" id="SSF52266">
    <property type="entry name" value="SGNH hydrolase"/>
    <property type="match status" value="1"/>
</dbReference>
<proteinExistence type="predicted"/>
<feature type="chain" id="PRO_5035733909" description="Sialate O-acetylesterase domain-containing protein" evidence="2">
    <location>
        <begin position="23"/>
        <end position="552"/>
    </location>
</feature>
<accession>A0A8S3ZDZ8</accession>
<evidence type="ECO:0000259" key="3">
    <source>
        <dbReference type="Pfam" id="PF03629"/>
    </source>
</evidence>
<dbReference type="EMBL" id="CAJHNH020001989">
    <property type="protein sequence ID" value="CAG5125211.1"/>
    <property type="molecule type" value="Genomic_DNA"/>
</dbReference>
<evidence type="ECO:0000256" key="2">
    <source>
        <dbReference type="SAM" id="SignalP"/>
    </source>
</evidence>
<gene>
    <name evidence="4" type="ORF">CUNI_LOCUS10769</name>
</gene>
<dbReference type="Proteomes" id="UP000678393">
    <property type="component" value="Unassembled WGS sequence"/>
</dbReference>
<dbReference type="InterPro" id="IPR039329">
    <property type="entry name" value="SIAE"/>
</dbReference>
<dbReference type="PANTHER" id="PTHR22901:SF0">
    <property type="entry name" value="SIALATE O-ACETYLESTERASE"/>
    <property type="match status" value="1"/>
</dbReference>
<dbReference type="GO" id="GO:0001681">
    <property type="term" value="F:sialate O-acetylesterase activity"/>
    <property type="evidence" value="ECO:0007669"/>
    <property type="project" value="InterPro"/>
</dbReference>
<dbReference type="Pfam" id="PF03629">
    <property type="entry name" value="SASA"/>
    <property type="match status" value="1"/>
</dbReference>
<sequence>MSPISFRLLILTLACFLIKTACVRSAGARLIIENEGKPGEAAVTFTFAKHFQNHLVLQREPARANIYGFSPSIGQTVNAQLVTPTRTYTYSTTVQKSSNASVGIWTVELDPQNADTPANISVTSKGITLTLTDVIFGDVWICSGQSNMQFSVNQMEDAAAEKADVNYPTIRLFTVRDKLSTVPLDDLIEVQQGWTRPSSGVVGDFSAICWVYGKNIHKTLGHAIGLVHSSWGGTPAEAWSSPVALAKCGNLHDRKGDKYDNYNEEYIIHESTTEVRLQDQNSNSVLWNAMIHPLLKTSIKGVIWYQGSADASGVKMQHYNCTFPTMISDWRLNFHQASNSQTNPSFPFGFVQLYPNANAPTQSVGYPDIRWHQTADYGYVPNPKMPNTFMAVAMDLPDFNSPYGSIHPRDKKDVGDRLALGGLAIAYGRQEVFQGPYPSKAEVTASGFKITYGSSANLEIRNISGFELLCLSRWVAANITSHDQVSVTLHNPCRAGESIKGVRYAWRESPCSFKACAVYGKVNSLPAPPFILAVASDAKGHSYIDFDAPVYN</sequence>
<keyword evidence="5" id="KW-1185">Reference proteome</keyword>
<keyword evidence="2" id="KW-0732">Signal</keyword>
<protein>
    <recommendedName>
        <fullName evidence="3">Sialate O-acetylesterase domain-containing protein</fullName>
    </recommendedName>
</protein>
<evidence type="ECO:0000256" key="1">
    <source>
        <dbReference type="ARBA" id="ARBA00022801"/>
    </source>
</evidence>
<keyword evidence="1" id="KW-0378">Hydrolase</keyword>
<name>A0A8S3ZDZ8_9EUPU</name>
<dbReference type="AlphaFoldDB" id="A0A8S3ZDZ8"/>
<feature type="signal peptide" evidence="2">
    <location>
        <begin position="1"/>
        <end position="22"/>
    </location>
</feature>